<reference evidence="10" key="1">
    <citation type="submission" date="2020-08" db="EMBL/GenBank/DDBJ databases">
        <title>Genome Sequencing and Pan-Genome Analysis of Migratory bird Vibrio Strains, Inner Mongolia.</title>
        <authorList>
            <person name="Zheng L."/>
        </authorList>
    </citation>
    <scope>NUCLEOTIDE SEQUENCE</scope>
    <source>
        <strain evidence="10">M13F</strain>
    </source>
</reference>
<dbReference type="SUPFAM" id="SSF53335">
    <property type="entry name" value="S-adenosyl-L-methionine-dependent methyltransferases"/>
    <property type="match status" value="2"/>
</dbReference>
<dbReference type="PIRSF" id="PIRSF037618">
    <property type="entry name" value="RNA_Mtase_bacteria_prd"/>
    <property type="match status" value="1"/>
</dbReference>
<feature type="domain" description="THUMP" evidence="9">
    <location>
        <begin position="43"/>
        <end position="154"/>
    </location>
</feature>
<keyword evidence="3 7" id="KW-0489">Methyltransferase</keyword>
<keyword evidence="1 7" id="KW-0963">Cytoplasm</keyword>
<dbReference type="Pfam" id="PF10672">
    <property type="entry name" value="Methyltrans_SAM"/>
    <property type="match status" value="1"/>
</dbReference>
<dbReference type="InterPro" id="IPR017244">
    <property type="entry name" value="23SrRNA_methyltr_KL"/>
</dbReference>
<dbReference type="NCBIfam" id="NF008748">
    <property type="entry name" value="PRK11783.1"/>
    <property type="match status" value="1"/>
</dbReference>
<dbReference type="Gene3D" id="3.30.750.80">
    <property type="entry name" value="RNA methyltransferase domain (HRMD) like"/>
    <property type="match status" value="1"/>
</dbReference>
<dbReference type="InterPro" id="IPR029063">
    <property type="entry name" value="SAM-dependent_MTases_sf"/>
</dbReference>
<dbReference type="Pfam" id="PF22020">
    <property type="entry name" value="RlmL_1st"/>
    <property type="match status" value="1"/>
</dbReference>
<dbReference type="InterPro" id="IPR019614">
    <property type="entry name" value="SAM-dep_methyl-trfase"/>
</dbReference>
<gene>
    <name evidence="10" type="primary">rlmKL</name>
    <name evidence="7" type="synonym">rlmL</name>
    <name evidence="10" type="ORF">H8Q88_04525</name>
</gene>
<dbReference type="GO" id="GO:0070043">
    <property type="term" value="F:rRNA (guanine-N7-)-methyltransferase activity"/>
    <property type="evidence" value="ECO:0007669"/>
    <property type="project" value="UniProtKB-UniRule"/>
</dbReference>
<evidence type="ECO:0000256" key="4">
    <source>
        <dbReference type="ARBA" id="ARBA00022679"/>
    </source>
</evidence>
<comment type="function">
    <text evidence="7">Specifically methylates the guanine in position 2445 (m2G2445) and the guanine in position 2069 (m7G2069) of 23S rRNA.</text>
</comment>
<keyword evidence="6 8" id="KW-0694">RNA-binding</keyword>
<comment type="catalytic activity">
    <reaction evidence="7">
        <text>guanosine(2069) in 23S rRNA + S-adenosyl-L-methionine = N(2)-methylguanosine(2069) in 23S rRNA + S-adenosyl-L-homocysteine + H(+)</text>
        <dbReference type="Rhea" id="RHEA:43772"/>
        <dbReference type="Rhea" id="RHEA-COMP:10688"/>
        <dbReference type="Rhea" id="RHEA-COMP:10689"/>
        <dbReference type="ChEBI" id="CHEBI:15378"/>
        <dbReference type="ChEBI" id="CHEBI:57856"/>
        <dbReference type="ChEBI" id="CHEBI:59789"/>
        <dbReference type="ChEBI" id="CHEBI:74269"/>
        <dbReference type="ChEBI" id="CHEBI:74481"/>
        <dbReference type="EC" id="2.1.1.264"/>
    </reaction>
</comment>
<dbReference type="GO" id="GO:0005737">
    <property type="term" value="C:cytoplasm"/>
    <property type="evidence" value="ECO:0007669"/>
    <property type="project" value="UniProtKB-SubCell"/>
</dbReference>
<dbReference type="PANTHER" id="PTHR47313">
    <property type="entry name" value="RIBOSOMAL RNA LARGE SUBUNIT METHYLTRANSFERASE K/L"/>
    <property type="match status" value="1"/>
</dbReference>
<dbReference type="EMBL" id="JACRUP010000001">
    <property type="protein sequence ID" value="MBC5850224.1"/>
    <property type="molecule type" value="Genomic_DNA"/>
</dbReference>
<dbReference type="SMART" id="SM00981">
    <property type="entry name" value="THUMP"/>
    <property type="match status" value="1"/>
</dbReference>
<comment type="subcellular location">
    <subcellularLocation>
        <location evidence="7">Cytoplasm</location>
    </subcellularLocation>
</comment>
<evidence type="ECO:0000256" key="2">
    <source>
        <dbReference type="ARBA" id="ARBA00022552"/>
    </source>
</evidence>
<dbReference type="Proteomes" id="UP000615796">
    <property type="component" value="Unassembled WGS sequence"/>
</dbReference>
<dbReference type="InterPro" id="IPR053943">
    <property type="entry name" value="RlmKL-like_Mtase_CS"/>
</dbReference>
<dbReference type="FunFam" id="3.30.750.80:FF:000001">
    <property type="entry name" value="Ribosomal RNA large subunit methyltransferase K/L"/>
    <property type="match status" value="1"/>
</dbReference>
<dbReference type="Pfam" id="PF02926">
    <property type="entry name" value="THUMP"/>
    <property type="match status" value="1"/>
</dbReference>
<dbReference type="PROSITE" id="PS01261">
    <property type="entry name" value="UPF0020"/>
    <property type="match status" value="1"/>
</dbReference>
<dbReference type="EC" id="2.1.1.173" evidence="7"/>
<evidence type="ECO:0000256" key="5">
    <source>
        <dbReference type="ARBA" id="ARBA00022691"/>
    </source>
</evidence>
<dbReference type="FunFam" id="3.40.50.150:FF:000039">
    <property type="entry name" value="Ribosomal RNA large subunit methyltransferase K/L"/>
    <property type="match status" value="1"/>
</dbReference>
<dbReference type="GO" id="GO:0003723">
    <property type="term" value="F:RNA binding"/>
    <property type="evidence" value="ECO:0007669"/>
    <property type="project" value="UniProtKB-UniRule"/>
</dbReference>
<evidence type="ECO:0000256" key="6">
    <source>
        <dbReference type="ARBA" id="ARBA00022884"/>
    </source>
</evidence>
<evidence type="ECO:0000259" key="9">
    <source>
        <dbReference type="PROSITE" id="PS51165"/>
    </source>
</evidence>
<dbReference type="GO" id="GO:0052915">
    <property type="term" value="F:23S rRNA (guanine(2445)-N(2))-methyltransferase activity"/>
    <property type="evidence" value="ECO:0007669"/>
    <property type="project" value="UniProtKB-UniRule"/>
</dbReference>
<keyword evidence="4 7" id="KW-0808">Transferase</keyword>
<dbReference type="Gene3D" id="3.40.50.150">
    <property type="entry name" value="Vaccinia Virus protein VP39"/>
    <property type="match status" value="2"/>
</dbReference>
<dbReference type="InterPro" id="IPR054170">
    <property type="entry name" value="RlmL_1st"/>
</dbReference>
<dbReference type="CDD" id="cd02440">
    <property type="entry name" value="AdoMet_MTases"/>
    <property type="match status" value="1"/>
</dbReference>
<dbReference type="Pfam" id="PF01170">
    <property type="entry name" value="UPF0020"/>
    <property type="match status" value="1"/>
</dbReference>
<dbReference type="Gene3D" id="3.30.2130.30">
    <property type="match status" value="1"/>
</dbReference>
<dbReference type="InterPro" id="IPR002052">
    <property type="entry name" value="DNA_methylase_N6_adenine_CS"/>
</dbReference>
<comment type="caution">
    <text evidence="10">The sequence shown here is derived from an EMBL/GenBank/DDBJ whole genome shotgun (WGS) entry which is preliminary data.</text>
</comment>
<dbReference type="InterPro" id="IPR000241">
    <property type="entry name" value="RlmKL-like_Mtase"/>
</dbReference>
<sequence length="715" mass="80420">MNQYLAVTSNGLENLLAEELTQLGITNVKPVQAGVKFTASNEQIYRCCLWSRLASRFVRVVAEFACQNDMDLYLSASAINWVNHFHSSKQFVVDFNGTNREIRNSQYGAMKVKDAVVDCFTKKNLPRPSINKEQPDVRIHVRLHKDKALLGIDMVGAGLHIRGYRPESGRAPLRETLAAAIVLRSGWESTKPLLDPMCGSGTLLIEAAMMAANIAPGLKRAKWCFEALEDFQPDLWAEVKAEATVQARKGVKKTDVRFFGFDNDSRVLQMAKDNARRAGVESLIQFDVGDAAKLTRPTEFTQGVIICNPPYGERLGTHPGLIALYTAFGAQLKTEFGGCQASIFSGSDELLSCLRMRAEKQFKLNNGALPCHQKNYLIAEREQAQLEGMQQAPTQQIAPDFSNRLKKNLVKIAKWAKREGLDCYRIYDADLPEYNVAIDVYVDQLVIQEYAPPKTIPEETAKRRLTDIIRAAIQVTGVDANKVVLKVRERQKGSAQYQKMAQQSQTFAVNEYGAKLLVNLHDYLDTGLFLDHKLTRRRLGQMAKGCDFLNLFAYTGSATVHAACGGAKSTTTVDMSNTYLEWAKENMKLNGQVGRQHQFEQADCLKWLDNANGQYDLIFIDPPTFSNSKRMEQSFDVQRDHILLMKNLKRILRPGGTVVFSNNKRHFKMDMDSLQELGLLAQNISAQTLPMDFERNKQIHNCWLITHQPQQPGLV</sequence>
<keyword evidence="2 7" id="KW-0698">rRNA processing</keyword>
<dbReference type="CDD" id="cd11715">
    <property type="entry name" value="THUMP_AdoMetMT"/>
    <property type="match status" value="1"/>
</dbReference>
<dbReference type="RefSeq" id="WP_187025394.1">
    <property type="nucleotide sequence ID" value="NZ_JACRUP010000001.1"/>
</dbReference>
<dbReference type="InterPro" id="IPR004114">
    <property type="entry name" value="THUMP_dom"/>
</dbReference>
<dbReference type="HAMAP" id="MF_01858">
    <property type="entry name" value="23SrRNA_methyltr_KL"/>
    <property type="match status" value="1"/>
</dbReference>
<comment type="similarity">
    <text evidence="7">Belongs to the methyltransferase superfamily. RlmKL family.</text>
</comment>
<dbReference type="PROSITE" id="PS00092">
    <property type="entry name" value="N6_MTASE"/>
    <property type="match status" value="1"/>
</dbReference>
<evidence type="ECO:0000256" key="1">
    <source>
        <dbReference type="ARBA" id="ARBA00022490"/>
    </source>
</evidence>
<evidence type="ECO:0000313" key="10">
    <source>
        <dbReference type="EMBL" id="MBC5850224.1"/>
    </source>
</evidence>
<keyword evidence="11" id="KW-1185">Reference proteome</keyword>
<dbReference type="PANTHER" id="PTHR47313:SF1">
    <property type="entry name" value="RIBOSOMAL RNA LARGE SUBUNIT METHYLTRANSFERASE K_L"/>
    <property type="match status" value="1"/>
</dbReference>
<organism evidence="10 11">
    <name type="scientific">Vibrio metschnikovii</name>
    <dbReference type="NCBI Taxonomy" id="28172"/>
    <lineage>
        <taxon>Bacteria</taxon>
        <taxon>Pseudomonadati</taxon>
        <taxon>Pseudomonadota</taxon>
        <taxon>Gammaproteobacteria</taxon>
        <taxon>Vibrionales</taxon>
        <taxon>Vibrionaceae</taxon>
        <taxon>Vibrio</taxon>
    </lineage>
</organism>
<comment type="catalytic activity">
    <reaction evidence="7">
        <text>guanosine(2445) in 23S rRNA + S-adenosyl-L-methionine = N(2)-methylguanosine(2445) in 23S rRNA + S-adenosyl-L-homocysteine + H(+)</text>
        <dbReference type="Rhea" id="RHEA:42740"/>
        <dbReference type="Rhea" id="RHEA-COMP:10215"/>
        <dbReference type="Rhea" id="RHEA-COMP:10216"/>
        <dbReference type="ChEBI" id="CHEBI:15378"/>
        <dbReference type="ChEBI" id="CHEBI:57856"/>
        <dbReference type="ChEBI" id="CHEBI:59789"/>
        <dbReference type="ChEBI" id="CHEBI:74269"/>
        <dbReference type="ChEBI" id="CHEBI:74481"/>
        <dbReference type="EC" id="2.1.1.173"/>
    </reaction>
</comment>
<name>A0A9X0R618_VIBME</name>
<dbReference type="AlphaFoldDB" id="A0A9X0R618"/>
<dbReference type="EC" id="2.1.1.264" evidence="7"/>
<protein>
    <recommendedName>
        <fullName evidence="7">Ribosomal RNA large subunit methyltransferase K/L</fullName>
    </recommendedName>
    <domain>
        <recommendedName>
            <fullName evidence="7">23S rRNA m2G2445 methyltransferase</fullName>
            <ecNumber evidence="7">2.1.1.173</ecNumber>
        </recommendedName>
        <alternativeName>
            <fullName evidence="7">rRNA (guanine-N(2)-)-methyltransferase RlmL</fullName>
        </alternativeName>
    </domain>
    <domain>
        <recommendedName>
            <fullName evidence="7">23S rRNA m7G2069 methyltransferase</fullName>
            <ecNumber evidence="7">2.1.1.264</ecNumber>
        </recommendedName>
        <alternativeName>
            <fullName evidence="7">rRNA (guanine-N(7)-)-methyltransferase RlmK</fullName>
        </alternativeName>
    </domain>
</protein>
<keyword evidence="5 7" id="KW-0949">S-adenosyl-L-methionine</keyword>
<proteinExistence type="inferred from homology"/>
<evidence type="ECO:0000256" key="8">
    <source>
        <dbReference type="PROSITE-ProRule" id="PRU00529"/>
    </source>
</evidence>
<evidence type="ECO:0000256" key="3">
    <source>
        <dbReference type="ARBA" id="ARBA00022603"/>
    </source>
</evidence>
<evidence type="ECO:0000313" key="11">
    <source>
        <dbReference type="Proteomes" id="UP000615796"/>
    </source>
</evidence>
<dbReference type="PROSITE" id="PS51165">
    <property type="entry name" value="THUMP"/>
    <property type="match status" value="1"/>
</dbReference>
<evidence type="ECO:0000256" key="7">
    <source>
        <dbReference type="HAMAP-Rule" id="MF_01858"/>
    </source>
</evidence>
<accession>A0A9X0R618</accession>